<dbReference type="EMBL" id="JAACNO010002204">
    <property type="protein sequence ID" value="KAF4135128.1"/>
    <property type="molecule type" value="Genomic_DNA"/>
</dbReference>
<dbReference type="InterPro" id="IPR028978">
    <property type="entry name" value="Chorismate_lyase_/UTRA_dom_sf"/>
</dbReference>
<dbReference type="InterPro" id="IPR002800">
    <property type="entry name" value="Rv2949c-like"/>
</dbReference>
<evidence type="ECO:0000313" key="3">
    <source>
        <dbReference type="Proteomes" id="UP000602510"/>
    </source>
</evidence>
<evidence type="ECO:0000313" key="1">
    <source>
        <dbReference type="EMBL" id="KAF4031466.1"/>
    </source>
</evidence>
<dbReference type="AlphaFoldDB" id="A0A833T063"/>
<dbReference type="Gene3D" id="3.40.1410.10">
    <property type="entry name" value="Chorismate lyase-like"/>
    <property type="match status" value="1"/>
</dbReference>
<sequence length="295" mass="32240">MRRHVGVLTFTTGHTLLIDKTLQDFISALQRHPGSPRMAIETLGAPMLSQDSCPSAAWHCRPVFDPIEITGAPHIKAATMVTDGKTAAKEIASTLVSSATAATENGKKGRDWYKLKVTFLASPEAMQLGHAEMSAAWRLFLFGNGSPTHHLGLLTGSPTEVDVLGMLPVENSADNAPTEIEAIAAPRCRRQVFLRNARGERLGYAASWINVEDVGAVFKDTKIPIGKNILQHKTELYRDMKSVFCGHSAVLEKAFGAAGPFWGRSYLFWNGGRPVTFIYEVFSPALEKYMGKVLL</sequence>
<dbReference type="SUPFAM" id="SSF64288">
    <property type="entry name" value="Chorismate lyase-like"/>
    <property type="match status" value="1"/>
</dbReference>
<dbReference type="EMBL" id="WSZM01000579">
    <property type="protein sequence ID" value="KAF4031466.1"/>
    <property type="molecule type" value="Genomic_DNA"/>
</dbReference>
<dbReference type="Proteomes" id="UP000602510">
    <property type="component" value="Unassembled WGS sequence"/>
</dbReference>
<keyword evidence="3" id="KW-1185">Reference proteome</keyword>
<proteinExistence type="predicted"/>
<comment type="caution">
    <text evidence="1">The sequence shown here is derived from an EMBL/GenBank/DDBJ whole genome shotgun (WGS) entry which is preliminary data.</text>
</comment>
<name>A0A833T063_PHYIN</name>
<dbReference type="InterPro" id="IPR048022">
    <property type="entry name" value="Ch_lyase_cyan"/>
</dbReference>
<dbReference type="NCBIfam" id="NF037993">
    <property type="entry name" value="cyano_chori_ly"/>
    <property type="match status" value="1"/>
</dbReference>
<dbReference type="Proteomes" id="UP000704712">
    <property type="component" value="Unassembled WGS sequence"/>
</dbReference>
<evidence type="ECO:0000313" key="2">
    <source>
        <dbReference type="EMBL" id="KAF4135128.1"/>
    </source>
</evidence>
<accession>A0A833T063</accession>
<dbReference type="Pfam" id="PF01947">
    <property type="entry name" value="Rv2949c-like"/>
    <property type="match status" value="1"/>
</dbReference>
<organism evidence="1 3">
    <name type="scientific">Phytophthora infestans</name>
    <name type="common">Potato late blight agent</name>
    <name type="synonym">Botrytis infestans</name>
    <dbReference type="NCBI Taxonomy" id="4787"/>
    <lineage>
        <taxon>Eukaryota</taxon>
        <taxon>Sar</taxon>
        <taxon>Stramenopiles</taxon>
        <taxon>Oomycota</taxon>
        <taxon>Peronosporomycetes</taxon>
        <taxon>Peronosporales</taxon>
        <taxon>Peronosporaceae</taxon>
        <taxon>Phytophthora</taxon>
    </lineage>
</organism>
<protein>
    <submittedName>
        <fullName evidence="1">p-hydroxybenzoic acid synthase</fullName>
    </submittedName>
</protein>
<reference evidence="1" key="1">
    <citation type="submission" date="2020-04" db="EMBL/GenBank/DDBJ databases">
        <title>Hybrid Assembly of Korean Phytophthora infestans isolates.</title>
        <authorList>
            <person name="Prokchorchik M."/>
            <person name="Lee Y."/>
            <person name="Seo J."/>
            <person name="Cho J.-H."/>
            <person name="Park Y.-E."/>
            <person name="Jang D.-C."/>
            <person name="Im J.-S."/>
            <person name="Choi J.-G."/>
            <person name="Park H.-J."/>
            <person name="Lee G.-B."/>
            <person name="Lee Y.-G."/>
            <person name="Hong S.-Y."/>
            <person name="Cho K."/>
            <person name="Sohn K.H."/>
        </authorList>
    </citation>
    <scope>NUCLEOTIDE SEQUENCE</scope>
    <source>
        <strain evidence="1">KR_1_A1</strain>
        <strain evidence="2">KR_2_A2</strain>
    </source>
</reference>
<gene>
    <name evidence="1" type="ORF">GN244_ATG16698</name>
    <name evidence="2" type="ORF">GN958_ATG15688</name>
</gene>